<dbReference type="AlphaFoldDB" id="A0A814VRD3"/>
<sequence length="250" mass="30170">MSALTRNSSNPPPYFYDLNPQQQKNWMKTTRRMEKNEELRAEYPPFQSPSNFTIIHLHHYSSIETEASAVIRLGFNNVKFVSIEVEHKHLELKQQHELFEKLKIDYEHQHFYLIEREENIRLLKIELEQHEKLKANLFKEYENQTNQLENNLEQQKLLLLNATQDQDEIFSLKLKQQHELNNYYETSERTINLLEQNLRIAKHDLDIAKQDHDTLQDEINDYKIRAQRVLKQHQLNQRERTPSLANKQIE</sequence>
<evidence type="ECO:0000256" key="1">
    <source>
        <dbReference type="SAM" id="Coils"/>
    </source>
</evidence>
<name>A0A814VRD3_9BILA</name>
<comment type="caution">
    <text evidence="2">The sequence shown here is derived from an EMBL/GenBank/DDBJ whole genome shotgun (WGS) entry which is preliminary data.</text>
</comment>
<dbReference type="EMBL" id="CAJNOT010001383">
    <property type="protein sequence ID" value="CAF1191321.1"/>
    <property type="molecule type" value="Genomic_DNA"/>
</dbReference>
<reference evidence="2" key="1">
    <citation type="submission" date="2021-02" db="EMBL/GenBank/DDBJ databases">
        <authorList>
            <person name="Nowell W R."/>
        </authorList>
    </citation>
    <scope>NUCLEOTIDE SEQUENCE</scope>
</reference>
<keyword evidence="1" id="KW-0175">Coiled coil</keyword>
<organism evidence="2 4">
    <name type="scientific">Rotaria sordida</name>
    <dbReference type="NCBI Taxonomy" id="392033"/>
    <lineage>
        <taxon>Eukaryota</taxon>
        <taxon>Metazoa</taxon>
        <taxon>Spiralia</taxon>
        <taxon>Gnathifera</taxon>
        <taxon>Rotifera</taxon>
        <taxon>Eurotatoria</taxon>
        <taxon>Bdelloidea</taxon>
        <taxon>Philodinida</taxon>
        <taxon>Philodinidae</taxon>
        <taxon>Rotaria</taxon>
    </lineage>
</organism>
<dbReference type="EMBL" id="CAJOBD010004508">
    <property type="protein sequence ID" value="CAF3997499.1"/>
    <property type="molecule type" value="Genomic_DNA"/>
</dbReference>
<gene>
    <name evidence="3" type="ORF">JBS370_LOCUS26082</name>
    <name evidence="2" type="ORF">ZHD862_LOCUS22323</name>
</gene>
<feature type="coiled-coil region" evidence="1">
    <location>
        <begin position="113"/>
        <end position="232"/>
    </location>
</feature>
<dbReference type="Proteomes" id="UP000663864">
    <property type="component" value="Unassembled WGS sequence"/>
</dbReference>
<evidence type="ECO:0000313" key="3">
    <source>
        <dbReference type="EMBL" id="CAF3997499.1"/>
    </source>
</evidence>
<dbReference type="Proteomes" id="UP000663836">
    <property type="component" value="Unassembled WGS sequence"/>
</dbReference>
<proteinExistence type="predicted"/>
<evidence type="ECO:0000313" key="4">
    <source>
        <dbReference type="Proteomes" id="UP000663864"/>
    </source>
</evidence>
<evidence type="ECO:0000313" key="2">
    <source>
        <dbReference type="EMBL" id="CAF1191321.1"/>
    </source>
</evidence>
<accession>A0A814VRD3</accession>
<protein>
    <submittedName>
        <fullName evidence="2">Uncharacterized protein</fullName>
    </submittedName>
</protein>